<evidence type="ECO:0000256" key="2">
    <source>
        <dbReference type="ARBA" id="ARBA00022801"/>
    </source>
</evidence>
<dbReference type="EMBL" id="KV875093">
    <property type="protein sequence ID" value="OIW35120.1"/>
    <property type="molecule type" value="Genomic_DNA"/>
</dbReference>
<evidence type="ECO:0000313" key="9">
    <source>
        <dbReference type="Proteomes" id="UP000182658"/>
    </source>
</evidence>
<dbReference type="SUPFAM" id="SSF110581">
    <property type="entry name" value="Indigoidine synthase A-like"/>
    <property type="match status" value="1"/>
</dbReference>
<gene>
    <name evidence="8" type="ORF">CONLIGDRAFT_627176</name>
</gene>
<dbReference type="GO" id="GO:0004730">
    <property type="term" value="F:pseudouridylate synthase activity"/>
    <property type="evidence" value="ECO:0007669"/>
    <property type="project" value="InterPro"/>
</dbReference>
<dbReference type="InterPro" id="IPR011611">
    <property type="entry name" value="PfkB_dom"/>
</dbReference>
<reference evidence="8 9" key="1">
    <citation type="submission" date="2016-10" db="EMBL/GenBank/DDBJ databases">
        <title>Draft genome sequence of Coniochaeta ligniaria NRRL30616, a lignocellulolytic fungus for bioabatement of inhibitors in plant biomass hydrolysates.</title>
        <authorList>
            <consortium name="DOE Joint Genome Institute"/>
            <person name="Jimenez D.J."/>
            <person name="Hector R.E."/>
            <person name="Riley R."/>
            <person name="Sun H."/>
            <person name="Grigoriev I.V."/>
            <person name="Van Elsas J.D."/>
            <person name="Nichols N.N."/>
        </authorList>
    </citation>
    <scope>NUCLEOTIDE SEQUENCE [LARGE SCALE GENOMIC DNA]</scope>
    <source>
        <strain evidence="8 9">NRRL 30616</strain>
    </source>
</reference>
<feature type="region of interest" description="Disordered" evidence="6">
    <location>
        <begin position="402"/>
        <end position="444"/>
    </location>
</feature>
<sequence>MGIPRGSPAVPKLAASLNRVCIPSRSLLNSGTLKPSHAALQTCSRTYRRAFTSSATRPAAADLSGLKDVLRISEEVADAVATNKPVVALESTIYTHGAFDEDLGLEEIVRKHGAVPAVCGVYNGVATVGLEKHEIQEMVNGNPAKISRRDFAGIVGDGLRGVKRHGGTTIAGTMILARLAGIRVFGTGGLGGVHRGVESSMDISADLTELGRTRVAVISSGCKGFLDTPRTLEYLETQGVVVATFNRGGEDNANVTFPAFWARNSGVKSPSHVLSPEDAAYKIYAQEMLGIESGLLLANPIPKGADIPRVVMEDAIERAVQDADREGYTGSNNTPFILQRIREYTEGRSVEANLALVRDNVSVAAMVAERLSHILKDGPSAAGLSDSKPLSFSSYSGVSVETEIPKSGSPVTAEPVADEKVKPTTESKQEEPMTHRELEEEDDRRADIVVAGSVALDLSCDYIGTQSSGGNIAESPSLHTSNPASISQSVGGVGHNVALAAHRFGGGDVKVKLCSVVGDDVAGSTVLNAIRAEGLSTSGIRTLGPEYPGARTAQYVSVNDSQKSLVLAMADMDILTAHPFPKEHWAALLKESQPKCLVVDANWAPSTIRSLLSVAGDAKTIFEPVSVAKSVRLFEGEKLGVYPDHQVSLATPNIYELSAMYDAAKEQGYFHDVPEWFGVIDRFNIRGSEIDYGAYFDQMMASTSAEIRAAGVPQKILHLLPYIPNITVKFGEHGCLLAEIMAPDDKRLVMSEEEEETSVMIFSQELRSMVMRALPGASDRRIGGAYMRYFQPREVGDVVSVNGVGDTFLGVLVAGLAQGWRLQKLIGAAQFAAVMTLGSKEAVSPELETLGRNLRDRNLRDQIPRKQRPEIMTSTAGERPMEKGPAAVQDVATTETVPKVSEVDGRELSASHVPTPMDSETAETSACDQEFTTVQAVPGSNNPVEAEQPVQHAPVPERTHDVLVKMGVSKEQADGAIKAIAAGGPEVVKWKADYIAKVAAKKAAAKAKARRTAGLVHKYIQEKPEWGSFAKQGLQDTLLEAREVLDEVGLSVFDEEVLRVVEEEARGWEDAREMGTLGTFARKKVGLSSWDR</sequence>
<dbReference type="Proteomes" id="UP000182658">
    <property type="component" value="Unassembled WGS sequence"/>
</dbReference>
<keyword evidence="5" id="KW-0326">Glycosidase</keyword>
<dbReference type="Gene3D" id="3.40.1790.10">
    <property type="entry name" value="Indigoidine synthase domain"/>
    <property type="match status" value="1"/>
</dbReference>
<dbReference type="AlphaFoldDB" id="A0A1J7JYB3"/>
<dbReference type="GO" id="GO:0005737">
    <property type="term" value="C:cytoplasm"/>
    <property type="evidence" value="ECO:0007669"/>
    <property type="project" value="TreeGrafter"/>
</dbReference>
<evidence type="ECO:0000256" key="5">
    <source>
        <dbReference type="ARBA" id="ARBA00023295"/>
    </source>
</evidence>
<evidence type="ECO:0000256" key="6">
    <source>
        <dbReference type="SAM" id="MobiDB-lite"/>
    </source>
</evidence>
<dbReference type="CDD" id="cd01941">
    <property type="entry name" value="YeiC_kinase_like"/>
    <property type="match status" value="1"/>
</dbReference>
<keyword evidence="2" id="KW-0378">Hydrolase</keyword>
<dbReference type="Gene3D" id="3.40.1190.20">
    <property type="match status" value="1"/>
</dbReference>
<dbReference type="PANTHER" id="PTHR42909:SF1">
    <property type="entry name" value="CARBOHYDRATE KINASE PFKB DOMAIN-CONTAINING PROTEIN"/>
    <property type="match status" value="1"/>
</dbReference>
<dbReference type="InterPro" id="IPR022830">
    <property type="entry name" value="Indigdn_synthA-like"/>
</dbReference>
<dbReference type="PANTHER" id="PTHR42909">
    <property type="entry name" value="ZGC:136858"/>
    <property type="match status" value="1"/>
</dbReference>
<dbReference type="SUPFAM" id="SSF53613">
    <property type="entry name" value="Ribokinase-like"/>
    <property type="match status" value="1"/>
</dbReference>
<dbReference type="OrthoDB" id="198885at2759"/>
<feature type="region of interest" description="Disordered" evidence="6">
    <location>
        <begin position="864"/>
        <end position="920"/>
    </location>
</feature>
<feature type="domain" description="Carbohydrate kinase PfkB" evidence="7">
    <location>
        <begin position="794"/>
        <end position="845"/>
    </location>
</feature>
<evidence type="ECO:0000259" key="7">
    <source>
        <dbReference type="Pfam" id="PF00294"/>
    </source>
</evidence>
<dbReference type="InParanoid" id="A0A1J7JYB3"/>
<dbReference type="InterPro" id="IPR007342">
    <property type="entry name" value="PsuG"/>
</dbReference>
<protein>
    <recommendedName>
        <fullName evidence="7">Carbohydrate kinase PfkB domain-containing protein</fullName>
    </recommendedName>
</protein>
<dbReference type="GO" id="GO:0016798">
    <property type="term" value="F:hydrolase activity, acting on glycosyl bonds"/>
    <property type="evidence" value="ECO:0007669"/>
    <property type="project" value="UniProtKB-KW"/>
</dbReference>
<feature type="domain" description="Carbohydrate kinase PfkB" evidence="7">
    <location>
        <begin position="480"/>
        <end position="664"/>
    </location>
</feature>
<name>A0A1J7JYB3_9PEZI</name>
<accession>A0A1J7JYB3</accession>
<proteinExistence type="predicted"/>
<keyword evidence="9" id="KW-1185">Reference proteome</keyword>
<dbReference type="STRING" id="1408157.A0A1J7JYB3"/>
<dbReference type="InterPro" id="IPR029056">
    <property type="entry name" value="Ribokinase-like"/>
</dbReference>
<keyword evidence="4" id="KW-0456">Lyase</keyword>
<evidence type="ECO:0000313" key="8">
    <source>
        <dbReference type="EMBL" id="OIW35120.1"/>
    </source>
</evidence>
<evidence type="ECO:0000256" key="4">
    <source>
        <dbReference type="ARBA" id="ARBA00023239"/>
    </source>
</evidence>
<dbReference type="Pfam" id="PF04227">
    <property type="entry name" value="Indigoidine_A"/>
    <property type="match status" value="1"/>
</dbReference>
<feature type="compositionally biased region" description="Basic and acidic residues" evidence="6">
    <location>
        <begin position="417"/>
        <end position="444"/>
    </location>
</feature>
<evidence type="ECO:0000256" key="1">
    <source>
        <dbReference type="ARBA" id="ARBA00022723"/>
    </source>
</evidence>
<evidence type="ECO:0000256" key="3">
    <source>
        <dbReference type="ARBA" id="ARBA00023211"/>
    </source>
</evidence>
<organism evidence="8 9">
    <name type="scientific">Coniochaeta ligniaria NRRL 30616</name>
    <dbReference type="NCBI Taxonomy" id="1408157"/>
    <lineage>
        <taxon>Eukaryota</taxon>
        <taxon>Fungi</taxon>
        <taxon>Dikarya</taxon>
        <taxon>Ascomycota</taxon>
        <taxon>Pezizomycotina</taxon>
        <taxon>Sordariomycetes</taxon>
        <taxon>Sordariomycetidae</taxon>
        <taxon>Coniochaetales</taxon>
        <taxon>Coniochaetaceae</taxon>
        <taxon>Coniochaeta</taxon>
    </lineage>
</organism>
<keyword evidence="1" id="KW-0479">Metal-binding</keyword>
<dbReference type="Pfam" id="PF00294">
    <property type="entry name" value="PfkB"/>
    <property type="match status" value="2"/>
</dbReference>
<keyword evidence="3" id="KW-0464">Manganese</keyword>
<dbReference type="GO" id="GO:0046872">
    <property type="term" value="F:metal ion binding"/>
    <property type="evidence" value="ECO:0007669"/>
    <property type="project" value="UniProtKB-KW"/>
</dbReference>